<proteinExistence type="predicted"/>
<dbReference type="SUPFAM" id="SSF57701">
    <property type="entry name" value="Zn2/Cys6 DNA-binding domain"/>
    <property type="match status" value="1"/>
</dbReference>
<dbReference type="EMBL" id="CP138898">
    <property type="protein sequence ID" value="WPK26681.1"/>
    <property type="molecule type" value="Genomic_DNA"/>
</dbReference>
<organism evidence="7 8">
    <name type="scientific">Australozyma saopauloensis</name>
    <dbReference type="NCBI Taxonomy" id="291208"/>
    <lineage>
        <taxon>Eukaryota</taxon>
        <taxon>Fungi</taxon>
        <taxon>Dikarya</taxon>
        <taxon>Ascomycota</taxon>
        <taxon>Saccharomycotina</taxon>
        <taxon>Pichiomycetes</taxon>
        <taxon>Metschnikowiaceae</taxon>
        <taxon>Australozyma</taxon>
    </lineage>
</organism>
<dbReference type="GO" id="GO:0000981">
    <property type="term" value="F:DNA-binding transcription factor activity, RNA polymerase II-specific"/>
    <property type="evidence" value="ECO:0007669"/>
    <property type="project" value="InterPro"/>
</dbReference>
<feature type="region of interest" description="Disordered" evidence="5">
    <location>
        <begin position="174"/>
        <end position="203"/>
    </location>
</feature>
<keyword evidence="2" id="KW-0238">DNA-binding</keyword>
<dbReference type="InterPro" id="IPR021858">
    <property type="entry name" value="Fun_TF"/>
</dbReference>
<dbReference type="Pfam" id="PF11951">
    <property type="entry name" value="Fungal_trans_2"/>
    <property type="match status" value="1"/>
</dbReference>
<dbReference type="PROSITE" id="PS50048">
    <property type="entry name" value="ZN2_CY6_FUNGAL_2"/>
    <property type="match status" value="1"/>
</dbReference>
<dbReference type="InterPro" id="IPR001138">
    <property type="entry name" value="Zn2Cys6_DnaBD"/>
</dbReference>
<dbReference type="PANTHER" id="PTHR31069">
    <property type="entry name" value="OLEATE-ACTIVATED TRANSCRIPTION FACTOR 1-RELATED"/>
    <property type="match status" value="1"/>
</dbReference>
<dbReference type="GO" id="GO:0003677">
    <property type="term" value="F:DNA binding"/>
    <property type="evidence" value="ECO:0007669"/>
    <property type="project" value="UniProtKB-KW"/>
</dbReference>
<evidence type="ECO:0000256" key="3">
    <source>
        <dbReference type="ARBA" id="ARBA00023163"/>
    </source>
</evidence>
<evidence type="ECO:0000256" key="2">
    <source>
        <dbReference type="ARBA" id="ARBA00023125"/>
    </source>
</evidence>
<dbReference type="AlphaFoldDB" id="A0AAX4HDY6"/>
<keyword evidence="1" id="KW-0805">Transcription regulation</keyword>
<protein>
    <recommendedName>
        <fullName evidence="6">Zn(2)-C6 fungal-type domain-containing protein</fullName>
    </recommendedName>
</protein>
<dbReference type="Gene3D" id="4.10.240.10">
    <property type="entry name" value="Zn(2)-C6 fungal-type DNA-binding domain"/>
    <property type="match status" value="1"/>
</dbReference>
<dbReference type="PANTHER" id="PTHR31069:SF32">
    <property type="entry name" value="ARGININE METABOLISM REGULATION PROTEIN II"/>
    <property type="match status" value="1"/>
</dbReference>
<accession>A0AAX4HDY6</accession>
<dbReference type="InterPro" id="IPR036864">
    <property type="entry name" value="Zn2-C6_fun-type_DNA-bd_sf"/>
</dbReference>
<dbReference type="InterPro" id="IPR050675">
    <property type="entry name" value="OAF3"/>
</dbReference>
<evidence type="ECO:0000256" key="1">
    <source>
        <dbReference type="ARBA" id="ARBA00023015"/>
    </source>
</evidence>
<evidence type="ECO:0000313" key="8">
    <source>
        <dbReference type="Proteomes" id="UP001338582"/>
    </source>
</evidence>
<keyword evidence="4" id="KW-0539">Nucleus</keyword>
<dbReference type="RefSeq" id="XP_062879062.1">
    <property type="nucleotide sequence ID" value="XM_063022992.1"/>
</dbReference>
<dbReference type="GeneID" id="88175104"/>
<gene>
    <name evidence="7" type="ORF">PUMCH_004041</name>
</gene>
<keyword evidence="8" id="KW-1185">Reference proteome</keyword>
<dbReference type="SMART" id="SM00066">
    <property type="entry name" value="GAL4"/>
    <property type="match status" value="1"/>
</dbReference>
<feature type="domain" description="Zn(2)-C6 fungal-type" evidence="6">
    <location>
        <begin position="10"/>
        <end position="38"/>
    </location>
</feature>
<evidence type="ECO:0000256" key="4">
    <source>
        <dbReference type="ARBA" id="ARBA00023242"/>
    </source>
</evidence>
<feature type="region of interest" description="Disordered" evidence="5">
    <location>
        <begin position="531"/>
        <end position="556"/>
    </location>
</feature>
<dbReference type="CDD" id="cd00067">
    <property type="entry name" value="GAL4"/>
    <property type="match status" value="1"/>
</dbReference>
<evidence type="ECO:0000313" key="7">
    <source>
        <dbReference type="EMBL" id="WPK26681.1"/>
    </source>
</evidence>
<evidence type="ECO:0000259" key="6">
    <source>
        <dbReference type="PROSITE" id="PS50048"/>
    </source>
</evidence>
<name>A0AAX4HDY6_9ASCO</name>
<dbReference type="Pfam" id="PF00172">
    <property type="entry name" value="Zn_clus"/>
    <property type="match status" value="1"/>
</dbReference>
<keyword evidence="3" id="KW-0804">Transcription</keyword>
<dbReference type="KEGG" id="asau:88175104"/>
<sequence>MPPRSRNFDGCWTCRLRKIKCDRGRPRCERCARAGVECKGYGVVLSWGNVLTVNLRGEMVAEQAQLKGAEKLRENCFSRRKLDLVRYPPSHLYELFSVLGRAIGRFDDVLLRLVNGRYFYGPFGAFKLGNLSPRELPKHTEASTELSASSLRLFETPDLAASIAALGNPSSGPKLVKTESVDVPPPSLLQKHPSNSNSRTSIHETSVFSKTDNAYVHYKLLDSAKLTVLAIKGLKYRFTEQGMHHILYPKFFVNVESDEWSPSIENLSEYVHLQAGGSVTFHQSIAKSIDAVRAKNLPFIRVVHSNNCWDELVVNKIKTLMFEVLYEEYPQTGSWGAFQFDRQAELVLPDLMMKNMKFCIVCMVFSIGKYLDSLSHPPVKNPVDSYLVNNDLKVSIELRKVAINYINYHLDEYDSGNPSYPQRQYENYFLLALILQIHIDNLFGVFENYDLIYAVGERLACLDQATPEDTTSNTHLAVSPYERYLQQVFEFFHLFYASAHSVNSFNYSIPEQEVHQKYRDLEGDYDLTKAQVSDDESDDEEKPQPEGVYQISSGSNATNEPLSFTVHFNKGTHLTTMSSEQLNAFAKLEKLKPKKLRKTYTLTANLAAGVITPNFNLPNAYVSLGLPKSLVQLLKEVVKLTNEKRIFKLRGVTPRNYPHICAEIKDKILNWNVESYWKLYDNEYDPITNQSSKKYLSIYHEGLNYNIECFYQALHVYYYRLIPETPILQYQVHVEACFEAMNKLSRIRTLCEKSNSGVQFSLSFWPLLVCGSDIDLRTNIQLRAQCELLWKEPSFLKYNFWRSKQILFEIWKRQEEDNEYNGFMDMVREWDIVLNL</sequence>
<feature type="compositionally biased region" description="Polar residues" evidence="5">
    <location>
        <begin position="192"/>
        <end position="203"/>
    </location>
</feature>
<reference evidence="7 8" key="1">
    <citation type="submission" date="2023-10" db="EMBL/GenBank/DDBJ databases">
        <title>Draft Genome Sequence of Candida saopaulonensis from a very Premature Infant with Sepsis.</title>
        <authorList>
            <person name="Ning Y."/>
            <person name="Dai R."/>
            <person name="Xiao M."/>
            <person name="Xu Y."/>
            <person name="Yan Q."/>
            <person name="Zhang L."/>
        </authorList>
    </citation>
    <scope>NUCLEOTIDE SEQUENCE [LARGE SCALE GENOMIC DNA]</scope>
    <source>
        <strain evidence="7 8">19XY460</strain>
    </source>
</reference>
<dbReference type="GO" id="GO:0008270">
    <property type="term" value="F:zinc ion binding"/>
    <property type="evidence" value="ECO:0007669"/>
    <property type="project" value="InterPro"/>
</dbReference>
<dbReference type="Proteomes" id="UP001338582">
    <property type="component" value="Chromosome 5"/>
</dbReference>
<dbReference type="PROSITE" id="PS00463">
    <property type="entry name" value="ZN2_CY6_FUNGAL_1"/>
    <property type="match status" value="1"/>
</dbReference>
<evidence type="ECO:0000256" key="5">
    <source>
        <dbReference type="SAM" id="MobiDB-lite"/>
    </source>
</evidence>